<feature type="compositionally biased region" description="Basic and acidic residues" evidence="1">
    <location>
        <begin position="1"/>
        <end position="23"/>
    </location>
</feature>
<sequence>ERRREDEIREKDCGRGEEWREDGMGMEWMEEEKNGGKGEETREEWQEWGEGRGYGRYEKNTNYGMSGEGEEI</sequence>
<feature type="compositionally biased region" description="Basic and acidic residues" evidence="1">
    <location>
        <begin position="31"/>
        <end position="47"/>
    </location>
</feature>
<evidence type="ECO:0000313" key="2">
    <source>
        <dbReference type="EMBL" id="KAK3859189.1"/>
    </source>
</evidence>
<evidence type="ECO:0000313" key="3">
    <source>
        <dbReference type="Proteomes" id="UP001286313"/>
    </source>
</evidence>
<accession>A0AAE1C157</accession>
<gene>
    <name evidence="2" type="ORF">Pcinc_034670</name>
</gene>
<organism evidence="2 3">
    <name type="scientific">Petrolisthes cinctipes</name>
    <name type="common">Flat porcelain crab</name>
    <dbReference type="NCBI Taxonomy" id="88211"/>
    <lineage>
        <taxon>Eukaryota</taxon>
        <taxon>Metazoa</taxon>
        <taxon>Ecdysozoa</taxon>
        <taxon>Arthropoda</taxon>
        <taxon>Crustacea</taxon>
        <taxon>Multicrustacea</taxon>
        <taxon>Malacostraca</taxon>
        <taxon>Eumalacostraca</taxon>
        <taxon>Eucarida</taxon>
        <taxon>Decapoda</taxon>
        <taxon>Pleocyemata</taxon>
        <taxon>Anomura</taxon>
        <taxon>Galatheoidea</taxon>
        <taxon>Porcellanidae</taxon>
        <taxon>Petrolisthes</taxon>
    </lineage>
</organism>
<proteinExistence type="predicted"/>
<feature type="region of interest" description="Disordered" evidence="1">
    <location>
        <begin position="1"/>
        <end position="47"/>
    </location>
</feature>
<keyword evidence="3" id="KW-1185">Reference proteome</keyword>
<feature type="non-terminal residue" evidence="2">
    <location>
        <position position="1"/>
    </location>
</feature>
<evidence type="ECO:0000256" key="1">
    <source>
        <dbReference type="SAM" id="MobiDB-lite"/>
    </source>
</evidence>
<dbReference type="AlphaFoldDB" id="A0AAE1C157"/>
<dbReference type="Proteomes" id="UP001286313">
    <property type="component" value="Unassembled WGS sequence"/>
</dbReference>
<reference evidence="2" key="1">
    <citation type="submission" date="2023-10" db="EMBL/GenBank/DDBJ databases">
        <title>Genome assemblies of two species of porcelain crab, Petrolisthes cinctipes and Petrolisthes manimaculis (Anomura: Porcellanidae).</title>
        <authorList>
            <person name="Angst P."/>
        </authorList>
    </citation>
    <scope>NUCLEOTIDE SEQUENCE</scope>
    <source>
        <strain evidence="2">PB745_01</strain>
        <tissue evidence="2">Gill</tissue>
    </source>
</reference>
<comment type="caution">
    <text evidence="2">The sequence shown here is derived from an EMBL/GenBank/DDBJ whole genome shotgun (WGS) entry which is preliminary data.</text>
</comment>
<name>A0AAE1C157_PETCI</name>
<protein>
    <submittedName>
        <fullName evidence="2">Uncharacterized protein</fullName>
    </submittedName>
</protein>
<dbReference type="EMBL" id="JAWQEG010005091">
    <property type="protein sequence ID" value="KAK3859189.1"/>
    <property type="molecule type" value="Genomic_DNA"/>
</dbReference>